<gene>
    <name evidence="3" type="ORF">A2717_00465</name>
</gene>
<dbReference type="NCBIfam" id="TIGR01550">
    <property type="entry name" value="DOC_P1"/>
    <property type="match status" value="1"/>
</dbReference>
<dbReference type="InterPro" id="IPR036597">
    <property type="entry name" value="Fido-like_dom_sf"/>
</dbReference>
<name>A0A1F5N8H1_9BACT</name>
<dbReference type="Gene3D" id="1.20.120.1870">
    <property type="entry name" value="Fic/DOC protein, Fido domain"/>
    <property type="match status" value="1"/>
</dbReference>
<dbReference type="PROSITE" id="PS51459">
    <property type="entry name" value="FIDO"/>
    <property type="match status" value="1"/>
</dbReference>
<dbReference type="InterPro" id="IPR006440">
    <property type="entry name" value="Doc"/>
</dbReference>
<feature type="domain" description="Fido" evidence="2">
    <location>
        <begin position="201"/>
        <end position="332"/>
    </location>
</feature>
<comment type="caution">
    <text evidence="3">The sequence shown here is derived from an EMBL/GenBank/DDBJ whole genome shotgun (WGS) entry which is preliminary data.</text>
</comment>
<feature type="coiled-coil region" evidence="1">
    <location>
        <begin position="126"/>
        <end position="160"/>
    </location>
</feature>
<dbReference type="SUPFAM" id="SSF140931">
    <property type="entry name" value="Fic-like"/>
    <property type="match status" value="1"/>
</dbReference>
<protein>
    <recommendedName>
        <fullName evidence="2">Fido domain-containing protein</fullName>
    </recommendedName>
</protein>
<accession>A0A1F5N8H1</accession>
<dbReference type="InterPro" id="IPR011204">
    <property type="entry name" value="Virulence_RhuM-like"/>
</dbReference>
<keyword evidence="1" id="KW-0175">Coiled coil</keyword>
<evidence type="ECO:0000313" key="3">
    <source>
        <dbReference type="EMBL" id="OGE73991.1"/>
    </source>
</evidence>
<dbReference type="STRING" id="1817821.A2717_00465"/>
<dbReference type="Proteomes" id="UP000177610">
    <property type="component" value="Unassembled WGS sequence"/>
</dbReference>
<evidence type="ECO:0000313" key="4">
    <source>
        <dbReference type="Proteomes" id="UP000177610"/>
    </source>
</evidence>
<sequence>MSENQENKGEIIIYKGQDSPQIQVNLVDETVWLTQAQMAELFDKDVNTIGEHIQNVYKTAELSQNRTTRKFRVVQTEGKREVNRELEHYNLDMIISVGYRVNSKRGTQFRIWATQRLRDFLLKGYLINEKRLQENQQLKLKELQQAITLMQQALEVKRLEGYEKELLHIITDYTNTWITLNEFDKGDLKLDQVTKKVVKHLDYDQVKKSIERFKTRLIKDDEASDLFGSEVGKKLAQVLGSIGQTYGGKDLYPSLDEKAAHILYFAVKDHPFVDGNKRIGALLFLLFLINNNYLINKKGERKVNDTALTVLTLLVAASKPDQKDVMIKLIVNLINKK</sequence>
<dbReference type="Pfam" id="PF02661">
    <property type="entry name" value="Fic"/>
    <property type="match status" value="1"/>
</dbReference>
<dbReference type="InterPro" id="IPR003812">
    <property type="entry name" value="Fido"/>
</dbReference>
<dbReference type="PANTHER" id="PTHR35810:SF1">
    <property type="entry name" value="CYTOPLASMIC PROTEIN"/>
    <property type="match status" value="1"/>
</dbReference>
<evidence type="ECO:0000256" key="1">
    <source>
        <dbReference type="SAM" id="Coils"/>
    </source>
</evidence>
<proteinExistence type="predicted"/>
<dbReference type="InterPro" id="IPR053737">
    <property type="entry name" value="Type_II_TA_Toxin"/>
</dbReference>
<evidence type="ECO:0000259" key="2">
    <source>
        <dbReference type="PROSITE" id="PS51459"/>
    </source>
</evidence>
<organism evidence="3 4">
    <name type="scientific">Candidatus Doudnabacteria bacterium RIFCSPHIGHO2_01_FULL_41_86</name>
    <dbReference type="NCBI Taxonomy" id="1817821"/>
    <lineage>
        <taxon>Bacteria</taxon>
        <taxon>Candidatus Doudnaibacteriota</taxon>
    </lineage>
</organism>
<dbReference type="GO" id="GO:0016301">
    <property type="term" value="F:kinase activity"/>
    <property type="evidence" value="ECO:0007669"/>
    <property type="project" value="InterPro"/>
</dbReference>
<dbReference type="Pfam" id="PF13310">
    <property type="entry name" value="Virulence_RhuM"/>
    <property type="match status" value="1"/>
</dbReference>
<dbReference type="EMBL" id="MFEH01000003">
    <property type="protein sequence ID" value="OGE73991.1"/>
    <property type="molecule type" value="Genomic_DNA"/>
</dbReference>
<dbReference type="PANTHER" id="PTHR35810">
    <property type="entry name" value="CYTOPLASMIC PROTEIN-RELATED"/>
    <property type="match status" value="1"/>
</dbReference>
<dbReference type="AlphaFoldDB" id="A0A1F5N8H1"/>
<reference evidence="3 4" key="1">
    <citation type="journal article" date="2016" name="Nat. Commun.">
        <title>Thousands of microbial genomes shed light on interconnected biogeochemical processes in an aquifer system.</title>
        <authorList>
            <person name="Anantharaman K."/>
            <person name="Brown C.T."/>
            <person name="Hug L.A."/>
            <person name="Sharon I."/>
            <person name="Castelle C.J."/>
            <person name="Probst A.J."/>
            <person name="Thomas B.C."/>
            <person name="Singh A."/>
            <person name="Wilkins M.J."/>
            <person name="Karaoz U."/>
            <person name="Brodie E.L."/>
            <person name="Williams K.H."/>
            <person name="Hubbard S.S."/>
            <person name="Banfield J.F."/>
        </authorList>
    </citation>
    <scope>NUCLEOTIDE SEQUENCE [LARGE SCALE GENOMIC DNA]</scope>
</reference>